<evidence type="ECO:0008006" key="5">
    <source>
        <dbReference type="Google" id="ProtNLM"/>
    </source>
</evidence>
<dbReference type="RefSeq" id="WP_147123371.1">
    <property type="nucleotide sequence ID" value="NZ_VOPY01000003.1"/>
</dbReference>
<organism evidence="3 4">
    <name type="scientific">Flavisphingopyxis soli</name>
    <dbReference type="NCBI Taxonomy" id="2601267"/>
    <lineage>
        <taxon>Bacteria</taxon>
        <taxon>Pseudomonadati</taxon>
        <taxon>Pseudomonadota</taxon>
        <taxon>Alphaproteobacteria</taxon>
        <taxon>Sphingomonadales</taxon>
        <taxon>Sphingopyxidaceae</taxon>
        <taxon>Flavisphingopyxis</taxon>
    </lineage>
</organism>
<sequence>MRMTATRHYCAALTMAGALAACGTVPPQDADANAQTVARVATPDDRAATASDDAPKPANQQAIDSPAKTPAERAAEAARKAGREPPPVMMTDPHPEPVPQ</sequence>
<dbReference type="EMBL" id="VOPY01000003">
    <property type="protein sequence ID" value="TXC68151.1"/>
    <property type="molecule type" value="Genomic_DNA"/>
</dbReference>
<evidence type="ECO:0000256" key="2">
    <source>
        <dbReference type="SAM" id="SignalP"/>
    </source>
</evidence>
<reference evidence="3 4" key="1">
    <citation type="submission" date="2019-08" db="EMBL/GenBank/DDBJ databases">
        <title>Sphingorhabdus soil sp. nov., isolated from arctic soil.</title>
        <authorList>
            <person name="Liu Y."/>
        </authorList>
    </citation>
    <scope>NUCLEOTIDE SEQUENCE [LARGE SCALE GENOMIC DNA]</scope>
    <source>
        <strain evidence="3 4">D-2Q-5-6</strain>
    </source>
</reference>
<feature type="chain" id="PRO_5022870790" description="Lipoprotein" evidence="2">
    <location>
        <begin position="21"/>
        <end position="100"/>
    </location>
</feature>
<protein>
    <recommendedName>
        <fullName evidence="5">Lipoprotein</fullName>
    </recommendedName>
</protein>
<dbReference type="PROSITE" id="PS51257">
    <property type="entry name" value="PROKAR_LIPOPROTEIN"/>
    <property type="match status" value="1"/>
</dbReference>
<feature type="signal peptide" evidence="2">
    <location>
        <begin position="1"/>
        <end position="20"/>
    </location>
</feature>
<comment type="caution">
    <text evidence="3">The sequence shown here is derived from an EMBL/GenBank/DDBJ whole genome shotgun (WGS) entry which is preliminary data.</text>
</comment>
<keyword evidence="2" id="KW-0732">Signal</keyword>
<dbReference type="AlphaFoldDB" id="A0A5C6U7S8"/>
<feature type="compositionally biased region" description="Basic and acidic residues" evidence="1">
    <location>
        <begin position="70"/>
        <end position="83"/>
    </location>
</feature>
<evidence type="ECO:0000313" key="4">
    <source>
        <dbReference type="Proteomes" id="UP000321129"/>
    </source>
</evidence>
<name>A0A5C6U7S8_9SPHN</name>
<evidence type="ECO:0000256" key="1">
    <source>
        <dbReference type="SAM" id="MobiDB-lite"/>
    </source>
</evidence>
<gene>
    <name evidence="3" type="ORF">FSZ31_10650</name>
</gene>
<accession>A0A5C6U7S8</accession>
<feature type="region of interest" description="Disordered" evidence="1">
    <location>
        <begin position="40"/>
        <end position="100"/>
    </location>
</feature>
<proteinExistence type="predicted"/>
<evidence type="ECO:0000313" key="3">
    <source>
        <dbReference type="EMBL" id="TXC68151.1"/>
    </source>
</evidence>
<keyword evidence="4" id="KW-1185">Reference proteome</keyword>
<dbReference type="Proteomes" id="UP000321129">
    <property type="component" value="Unassembled WGS sequence"/>
</dbReference>